<comment type="miscellaneous">
    <text evidence="9">Few gyrases are as efficient as E.coli at forming negative supercoils. Not all organisms have 2 type II topoisomerases; in organisms with a single type II topoisomerase this enzyme also has to decatenate newly replicated chromosomes.</text>
</comment>
<keyword evidence="10" id="KW-0175">Coiled coil</keyword>
<proteinExistence type="inferred from homology"/>
<dbReference type="GO" id="GO:0006261">
    <property type="term" value="P:DNA-templated DNA replication"/>
    <property type="evidence" value="ECO:0007669"/>
    <property type="project" value="UniProtKB-UniRule"/>
</dbReference>
<dbReference type="GO" id="GO:0005737">
    <property type="term" value="C:cytoplasm"/>
    <property type="evidence" value="ECO:0007669"/>
    <property type="project" value="UniProtKB-SubCell"/>
</dbReference>
<dbReference type="NCBIfam" id="NF004044">
    <property type="entry name" value="PRK05561.1"/>
    <property type="match status" value="1"/>
</dbReference>
<dbReference type="InterPro" id="IPR013758">
    <property type="entry name" value="Topo_IIA_A/C_ab"/>
</dbReference>
<feature type="short sequence motif" description="GyrA-box" evidence="9">
    <location>
        <begin position="548"/>
        <end position="554"/>
    </location>
</feature>
<dbReference type="FunFam" id="3.90.199.10:FF:000001">
    <property type="entry name" value="DNA gyrase subunit A"/>
    <property type="match status" value="1"/>
</dbReference>
<dbReference type="Gene3D" id="3.30.1360.40">
    <property type="match status" value="1"/>
</dbReference>
<comment type="similarity">
    <text evidence="2 9">Belongs to the type II topoisomerase GyrA/ParC subunit family.</text>
</comment>
<keyword evidence="6 9" id="KW-0799">Topoisomerase</keyword>
<evidence type="ECO:0000256" key="4">
    <source>
        <dbReference type="ARBA" id="ARBA00022741"/>
    </source>
</evidence>
<dbReference type="Gene3D" id="3.90.199.10">
    <property type="entry name" value="Topoisomerase II, domain 5"/>
    <property type="match status" value="1"/>
</dbReference>
<comment type="subcellular location">
    <subcellularLocation>
        <location evidence="9">Cytoplasm</location>
    </subcellularLocation>
</comment>
<dbReference type="InterPro" id="IPR005743">
    <property type="entry name" value="GyrA"/>
</dbReference>
<gene>
    <name evidence="9" type="primary">gyrA</name>
    <name evidence="13" type="ORF">MCMEM_1065</name>
</gene>
<dbReference type="InterPro" id="IPR002205">
    <property type="entry name" value="Topo_IIA_dom_A"/>
</dbReference>
<organism evidence="13 14">
    <name type="scientific">Methanococcoides methylutens MM1</name>
    <dbReference type="NCBI Taxonomy" id="1434104"/>
    <lineage>
        <taxon>Archaea</taxon>
        <taxon>Methanobacteriati</taxon>
        <taxon>Methanobacteriota</taxon>
        <taxon>Stenosarchaea group</taxon>
        <taxon>Methanomicrobia</taxon>
        <taxon>Methanosarcinales</taxon>
        <taxon>Methanosarcinaceae</taxon>
        <taxon>Methanococcoides</taxon>
    </lineage>
</organism>
<dbReference type="Gene3D" id="2.120.10.90">
    <property type="entry name" value="DNA gyrase/topoisomerase IV, subunit A, C-terminal"/>
    <property type="match status" value="1"/>
</dbReference>
<dbReference type="HAMAP" id="MF_01897">
    <property type="entry name" value="GyrA"/>
    <property type="match status" value="1"/>
</dbReference>
<dbReference type="HOGENOM" id="CLU_002977_6_1_2"/>
<dbReference type="AlphaFoldDB" id="A0A0E3SRU3"/>
<keyword evidence="14" id="KW-1185">Reference proteome</keyword>
<comment type="function">
    <text evidence="9">A type II topoisomerase that negatively supercoils closed circular double-stranded (ds) DNA in an ATP-dependent manner to modulate DNA topology and maintain chromosomes in an underwound state. Negative supercoiling favors strand separation, and DNA replication, transcription, recombination and repair, all of which involve strand separation. Also able to catalyze the interconversion of other topological isomers of dsDNA rings, including catenanes and knotted rings. Type II topoisomerases break and join 2 DNA strands simultaneously in an ATP-dependent manner.</text>
</comment>
<dbReference type="GO" id="GO:0006265">
    <property type="term" value="P:DNA topological change"/>
    <property type="evidence" value="ECO:0007669"/>
    <property type="project" value="UniProtKB-UniRule"/>
</dbReference>
<dbReference type="Proteomes" id="UP000033048">
    <property type="component" value="Chromosome"/>
</dbReference>
<dbReference type="EC" id="5.6.2.2" evidence="9"/>
<dbReference type="GO" id="GO:0005524">
    <property type="term" value="F:ATP binding"/>
    <property type="evidence" value="ECO:0007669"/>
    <property type="project" value="UniProtKB-UniRule"/>
</dbReference>
<dbReference type="GO" id="GO:0003918">
    <property type="term" value="F:DNA topoisomerase type II (double strand cut, ATP-hydrolyzing) activity"/>
    <property type="evidence" value="ECO:0007669"/>
    <property type="project" value="UniProtKB-UniRule"/>
</dbReference>
<keyword evidence="7 9" id="KW-0238">DNA-binding</keyword>
<dbReference type="OrthoDB" id="371943at2157"/>
<dbReference type="InterPro" id="IPR035516">
    <property type="entry name" value="Gyrase/topoIV_suA_C"/>
</dbReference>
<comment type="catalytic activity">
    <reaction evidence="1 9">
        <text>ATP-dependent breakage, passage and rejoining of double-stranded DNA.</text>
        <dbReference type="EC" id="5.6.2.2"/>
    </reaction>
</comment>
<dbReference type="SUPFAM" id="SSF56719">
    <property type="entry name" value="Type II DNA topoisomerase"/>
    <property type="match status" value="1"/>
</dbReference>
<dbReference type="Pfam" id="PF00521">
    <property type="entry name" value="DNA_topoisoIV"/>
    <property type="match status" value="1"/>
</dbReference>
<evidence type="ECO:0000256" key="8">
    <source>
        <dbReference type="ARBA" id="ARBA00023235"/>
    </source>
</evidence>
<evidence type="ECO:0000313" key="14">
    <source>
        <dbReference type="Proteomes" id="UP000033048"/>
    </source>
</evidence>
<dbReference type="RefSeq" id="WP_048205253.1">
    <property type="nucleotide sequence ID" value="NZ_CP009518.1"/>
</dbReference>
<sequence>MADNTNNGPADERPEEETPLDIQPTDTGERIVPVLIQEEMKNSYIDYAMSVIVGRALPDARDGLKPVHRRILYSMKESGITYDKAYKKSARVVGDVLGKYHPHGDSAVYDSLVRMVQDFSLRYPLIDGQGNFGSIDGDSAAAMRYTEVRMDRVSNEMLSDIDKDTVEYKPNYDGSLQEPSVLPAKLPNLLINGSTGIAVGMATNMAPHNLGEVIDATLKLIDDPETTIQELMEIVKGPDFPTGATILGKQGIRSAYETGRGPIKLRAVTSIEEMKNDKNRIVVTELPYQVNKAKLIENIAALVREKRIVGISDLRDESDREGIRIAIELTRNTNPEVILNQLYKHTQMQTTFGIINLALVDGVPRELTLKEILQIYLKHRIEVILKRSQFDLRKAEERAHILKGLLIALDHIDEVIALIRASKTVEEARNGLMEKFGLDEIQAKAILDMRLQKLTGLERQKVVDEHEELLKVIEDLKDIIASDERKYNIIKEELQDIRDRFADERRSKITGSHVEIEDEDLIPEEDVVVTITNHGYIKRMPIDTYSQQHRGGKGVIGMETKEEDFVEDIFVASTHDYLMFFTNRGRVHWQKVYGIPQGSRQSKGKAIVNLLELAENESVTAMIPVKEFDDDKYLFMATRSGTVKKSSLSDFSNVRKAGIIAIKLDEGDELVNVALTDGSREIMMVSRHGKAIRFSEDDVRSMGRAARGVRGMKLAGDDIVVSLDIVDSESKLLTITENGYGKRTSFDEYRGMRRGGQGVITIVTSLRNGPVINVKAVHDDDEVIITSSDGIIIRIPVKDIRSQGRNTQGVKIMNVKAGDKVVGVARIKKEDDTN</sequence>
<dbReference type="PANTHER" id="PTHR43493">
    <property type="entry name" value="DNA GYRASE/TOPOISOMERASE SUBUNIT A"/>
    <property type="match status" value="1"/>
</dbReference>
<dbReference type="PATRIC" id="fig|1434104.5.peg.1163"/>
<dbReference type="InterPro" id="IPR013760">
    <property type="entry name" value="Topo_IIA-like_dom_sf"/>
</dbReference>
<feature type="domain" description="Topo IIA-type catalytic" evidence="12">
    <location>
        <begin position="57"/>
        <end position="521"/>
    </location>
</feature>
<evidence type="ECO:0000256" key="9">
    <source>
        <dbReference type="HAMAP-Rule" id="MF_01897"/>
    </source>
</evidence>
<dbReference type="STRING" id="1434104.MCMEM_1065"/>
<evidence type="ECO:0000256" key="6">
    <source>
        <dbReference type="ARBA" id="ARBA00023029"/>
    </source>
</evidence>
<dbReference type="FunFam" id="3.30.1360.40:FF:000002">
    <property type="entry name" value="DNA gyrase subunit A"/>
    <property type="match status" value="1"/>
</dbReference>
<dbReference type="GO" id="GO:0005694">
    <property type="term" value="C:chromosome"/>
    <property type="evidence" value="ECO:0007669"/>
    <property type="project" value="InterPro"/>
</dbReference>
<keyword evidence="8 9" id="KW-0413">Isomerase</keyword>
<evidence type="ECO:0000256" key="1">
    <source>
        <dbReference type="ARBA" id="ARBA00000185"/>
    </source>
</evidence>
<evidence type="ECO:0000256" key="7">
    <source>
        <dbReference type="ARBA" id="ARBA00023125"/>
    </source>
</evidence>
<name>A0A0E3SRU3_METMT</name>
<protein>
    <recommendedName>
        <fullName evidence="9">DNA gyrase subunit A</fullName>
        <ecNumber evidence="9">5.6.2.2</ecNumber>
    </recommendedName>
</protein>
<keyword evidence="3 9" id="KW-0963">Cytoplasm</keyword>
<keyword evidence="4 9" id="KW-0547">Nucleotide-binding</keyword>
<dbReference type="Gene3D" id="1.10.268.10">
    <property type="entry name" value="Topoisomerase, domain 3"/>
    <property type="match status" value="1"/>
</dbReference>
<dbReference type="GO" id="GO:0009330">
    <property type="term" value="C:DNA topoisomerase type II (double strand cut, ATP-hydrolyzing) complex"/>
    <property type="evidence" value="ECO:0007669"/>
    <property type="project" value="TreeGrafter"/>
</dbReference>
<dbReference type="InterPro" id="IPR013757">
    <property type="entry name" value="Topo_IIA_A_a_sf"/>
</dbReference>
<dbReference type="InterPro" id="IPR050220">
    <property type="entry name" value="Type_II_DNA_Topoisomerases"/>
</dbReference>
<dbReference type="NCBIfam" id="NF004043">
    <property type="entry name" value="PRK05560.1"/>
    <property type="match status" value="1"/>
</dbReference>
<dbReference type="PANTHER" id="PTHR43493:SF5">
    <property type="entry name" value="DNA GYRASE SUBUNIT A, CHLOROPLASTIC_MITOCHONDRIAL"/>
    <property type="match status" value="1"/>
</dbReference>
<dbReference type="GO" id="GO:0003677">
    <property type="term" value="F:DNA binding"/>
    <property type="evidence" value="ECO:0007669"/>
    <property type="project" value="UniProtKB-UniRule"/>
</dbReference>
<accession>A0A0E3SRU3</accession>
<feature type="coiled-coil region" evidence="10">
    <location>
        <begin position="466"/>
        <end position="500"/>
    </location>
</feature>
<dbReference type="GeneID" id="24893600"/>
<evidence type="ECO:0000256" key="3">
    <source>
        <dbReference type="ARBA" id="ARBA00022490"/>
    </source>
</evidence>
<dbReference type="SUPFAM" id="SSF101904">
    <property type="entry name" value="GyrA/ParC C-terminal domain-like"/>
    <property type="match status" value="1"/>
</dbReference>
<feature type="active site" description="O-(5'-phospho-DNA)-tyrosine intermediate" evidence="9">
    <location>
        <position position="145"/>
    </location>
</feature>
<dbReference type="FunFam" id="2.120.10.90:FF:000004">
    <property type="entry name" value="DNA gyrase subunit A"/>
    <property type="match status" value="1"/>
</dbReference>
<dbReference type="FunFam" id="1.10.268.10:FF:000001">
    <property type="entry name" value="DNA gyrase subunit A"/>
    <property type="match status" value="1"/>
</dbReference>
<evidence type="ECO:0000256" key="10">
    <source>
        <dbReference type="SAM" id="Coils"/>
    </source>
</evidence>
<feature type="region of interest" description="Disordered" evidence="11">
    <location>
        <begin position="1"/>
        <end position="28"/>
    </location>
</feature>
<dbReference type="SMART" id="SM00434">
    <property type="entry name" value="TOP4c"/>
    <property type="match status" value="1"/>
</dbReference>
<dbReference type="KEGG" id="mmet:MCMEM_1065"/>
<evidence type="ECO:0000256" key="11">
    <source>
        <dbReference type="SAM" id="MobiDB-lite"/>
    </source>
</evidence>
<evidence type="ECO:0000259" key="12">
    <source>
        <dbReference type="PROSITE" id="PS52040"/>
    </source>
</evidence>
<dbReference type="CDD" id="cd00187">
    <property type="entry name" value="TOP4c"/>
    <property type="match status" value="1"/>
</dbReference>
<reference evidence="13 14" key="1">
    <citation type="submission" date="2014-07" db="EMBL/GenBank/DDBJ databases">
        <title>Methanogenic archaea and the global carbon cycle.</title>
        <authorList>
            <person name="Henriksen J.R."/>
            <person name="Luke J."/>
            <person name="Reinhart S."/>
            <person name="Benedict M.N."/>
            <person name="Youngblut N.D."/>
            <person name="Metcalf M.E."/>
            <person name="Whitaker R.J."/>
            <person name="Metcalf W.W."/>
        </authorList>
    </citation>
    <scope>NUCLEOTIDE SEQUENCE [LARGE SCALE GENOMIC DNA]</scope>
    <source>
        <strain evidence="13 14">MM1</strain>
    </source>
</reference>
<keyword evidence="5 9" id="KW-0067">ATP-binding</keyword>
<evidence type="ECO:0000256" key="2">
    <source>
        <dbReference type="ARBA" id="ARBA00008263"/>
    </source>
</evidence>
<dbReference type="InterPro" id="IPR006691">
    <property type="entry name" value="GyrA/parC_rep"/>
</dbReference>
<dbReference type="EMBL" id="CP009518">
    <property type="protein sequence ID" value="AKB85118.1"/>
    <property type="molecule type" value="Genomic_DNA"/>
</dbReference>
<evidence type="ECO:0000313" key="13">
    <source>
        <dbReference type="EMBL" id="AKB85118.1"/>
    </source>
</evidence>
<dbReference type="Pfam" id="PF03989">
    <property type="entry name" value="DNA_gyraseA_C"/>
    <property type="match status" value="6"/>
</dbReference>
<dbReference type="NCBIfam" id="TIGR01063">
    <property type="entry name" value="gyrA"/>
    <property type="match status" value="1"/>
</dbReference>
<dbReference type="PROSITE" id="PS52040">
    <property type="entry name" value="TOPO_IIA"/>
    <property type="match status" value="1"/>
</dbReference>
<comment type="subunit">
    <text evidence="9">Heterotetramer, composed of two GyrA and two GyrB chains. In the heterotetramer, GyrA contains the active site tyrosine that forms a transient covalent intermediate with DNA, while GyrB binds cofactors and catalyzes ATP hydrolysis.</text>
</comment>
<evidence type="ECO:0000256" key="5">
    <source>
        <dbReference type="ARBA" id="ARBA00022840"/>
    </source>
</evidence>